<comment type="caution">
    <text evidence="1">The sequence shown here is derived from an EMBL/GenBank/DDBJ whole genome shotgun (WGS) entry which is preliminary data.</text>
</comment>
<keyword evidence="2" id="KW-1185">Reference proteome</keyword>
<reference evidence="1 2" key="1">
    <citation type="journal article" date="2018" name="Sci. Rep.">
        <title>Genomic signatures of local adaptation to the degree of environmental predictability in rotifers.</title>
        <authorList>
            <person name="Franch-Gras L."/>
            <person name="Hahn C."/>
            <person name="Garcia-Roger E.M."/>
            <person name="Carmona M.J."/>
            <person name="Serra M."/>
            <person name="Gomez A."/>
        </authorList>
    </citation>
    <scope>NUCLEOTIDE SEQUENCE [LARGE SCALE GENOMIC DNA]</scope>
    <source>
        <strain evidence="1">HYR1</strain>
    </source>
</reference>
<dbReference type="AlphaFoldDB" id="A0A3M7T830"/>
<name>A0A3M7T830_BRAPC</name>
<dbReference type="EMBL" id="REGN01000143">
    <property type="protein sequence ID" value="RNA44182.1"/>
    <property type="molecule type" value="Genomic_DNA"/>
</dbReference>
<organism evidence="1 2">
    <name type="scientific">Brachionus plicatilis</name>
    <name type="common">Marine rotifer</name>
    <name type="synonym">Brachionus muelleri</name>
    <dbReference type="NCBI Taxonomy" id="10195"/>
    <lineage>
        <taxon>Eukaryota</taxon>
        <taxon>Metazoa</taxon>
        <taxon>Spiralia</taxon>
        <taxon>Gnathifera</taxon>
        <taxon>Rotifera</taxon>
        <taxon>Eurotatoria</taxon>
        <taxon>Monogononta</taxon>
        <taxon>Pseudotrocha</taxon>
        <taxon>Ploima</taxon>
        <taxon>Brachionidae</taxon>
        <taxon>Brachionus</taxon>
    </lineage>
</organism>
<dbReference type="Proteomes" id="UP000276133">
    <property type="component" value="Unassembled WGS sequence"/>
</dbReference>
<gene>
    <name evidence="1" type="ORF">BpHYR1_027224</name>
</gene>
<proteinExistence type="predicted"/>
<protein>
    <submittedName>
        <fullName evidence="1">Uncharacterized protein</fullName>
    </submittedName>
</protein>
<accession>A0A3M7T830</accession>
<evidence type="ECO:0000313" key="2">
    <source>
        <dbReference type="Proteomes" id="UP000276133"/>
    </source>
</evidence>
<sequence>MCDKQLQTIQNAATKSIYKLPFDTPFKVVNEISRLTIMSKTRYKVKIHHLIITLKSIPTLANHI</sequence>
<evidence type="ECO:0000313" key="1">
    <source>
        <dbReference type="EMBL" id="RNA44182.1"/>
    </source>
</evidence>